<gene>
    <name evidence="1" type="ORF">APICC_01095</name>
</gene>
<organism evidence="1 2">
    <name type="scientific">Apis cerana cerana</name>
    <name type="common">Oriental honeybee</name>
    <dbReference type="NCBI Taxonomy" id="94128"/>
    <lineage>
        <taxon>Eukaryota</taxon>
        <taxon>Metazoa</taxon>
        <taxon>Ecdysozoa</taxon>
        <taxon>Arthropoda</taxon>
        <taxon>Hexapoda</taxon>
        <taxon>Insecta</taxon>
        <taxon>Pterygota</taxon>
        <taxon>Neoptera</taxon>
        <taxon>Endopterygota</taxon>
        <taxon>Hymenoptera</taxon>
        <taxon>Apocrita</taxon>
        <taxon>Aculeata</taxon>
        <taxon>Apoidea</taxon>
        <taxon>Anthophila</taxon>
        <taxon>Apidae</taxon>
        <taxon>Apis</taxon>
    </lineage>
</organism>
<accession>A0A2A3E652</accession>
<dbReference type="EMBL" id="KZ288370">
    <property type="protein sequence ID" value="PBC26752.1"/>
    <property type="molecule type" value="Genomic_DNA"/>
</dbReference>
<dbReference type="AlphaFoldDB" id="A0A2A3E652"/>
<protein>
    <submittedName>
        <fullName evidence="1">Uncharacterized protein</fullName>
    </submittedName>
</protein>
<sequence length="71" mass="8231">MQDICYKIVTENIDLQVIDTKLENDKNIPNPLEESQIQISRNINKQDCDSLQNIQLCEPTISEINKLCIKK</sequence>
<proteinExistence type="predicted"/>
<name>A0A2A3E652_APICC</name>
<keyword evidence="2" id="KW-1185">Reference proteome</keyword>
<evidence type="ECO:0000313" key="1">
    <source>
        <dbReference type="EMBL" id="PBC26752.1"/>
    </source>
</evidence>
<evidence type="ECO:0000313" key="2">
    <source>
        <dbReference type="Proteomes" id="UP000242457"/>
    </source>
</evidence>
<reference evidence="1 2" key="1">
    <citation type="submission" date="2014-07" db="EMBL/GenBank/DDBJ databases">
        <title>Genomic and transcriptomic analysis on Apis cerana provide comprehensive insights into honey bee biology.</title>
        <authorList>
            <person name="Diao Q."/>
            <person name="Sun L."/>
            <person name="Zheng H."/>
            <person name="Zheng H."/>
            <person name="Xu S."/>
            <person name="Wang S."/>
            <person name="Zeng Z."/>
            <person name="Hu F."/>
            <person name="Su S."/>
            <person name="Wu J."/>
        </authorList>
    </citation>
    <scope>NUCLEOTIDE SEQUENCE [LARGE SCALE GENOMIC DNA]</scope>
    <source>
        <tissue evidence="1">Pupae without intestine</tissue>
    </source>
</reference>
<dbReference type="Proteomes" id="UP000242457">
    <property type="component" value="Unassembled WGS sequence"/>
</dbReference>